<dbReference type="EMBL" id="JAEAOA010002299">
    <property type="protein sequence ID" value="KAK3584526.1"/>
    <property type="molecule type" value="Genomic_DNA"/>
</dbReference>
<evidence type="ECO:0000313" key="2">
    <source>
        <dbReference type="Proteomes" id="UP001195483"/>
    </source>
</evidence>
<organism evidence="1 2">
    <name type="scientific">Potamilus streckersoni</name>
    <dbReference type="NCBI Taxonomy" id="2493646"/>
    <lineage>
        <taxon>Eukaryota</taxon>
        <taxon>Metazoa</taxon>
        <taxon>Spiralia</taxon>
        <taxon>Lophotrochozoa</taxon>
        <taxon>Mollusca</taxon>
        <taxon>Bivalvia</taxon>
        <taxon>Autobranchia</taxon>
        <taxon>Heteroconchia</taxon>
        <taxon>Palaeoheterodonta</taxon>
        <taxon>Unionida</taxon>
        <taxon>Unionoidea</taxon>
        <taxon>Unionidae</taxon>
        <taxon>Ambleminae</taxon>
        <taxon>Lampsilini</taxon>
        <taxon>Potamilus</taxon>
    </lineage>
</organism>
<gene>
    <name evidence="1" type="ORF">CHS0354_039260</name>
</gene>
<evidence type="ECO:0000313" key="1">
    <source>
        <dbReference type="EMBL" id="KAK3584526.1"/>
    </source>
</evidence>
<reference evidence="1" key="2">
    <citation type="journal article" date="2021" name="Genome Biol. Evol.">
        <title>Developing a high-quality reference genome for a parasitic bivalve with doubly uniparental inheritance (Bivalvia: Unionida).</title>
        <authorList>
            <person name="Smith C.H."/>
        </authorList>
    </citation>
    <scope>NUCLEOTIDE SEQUENCE</scope>
    <source>
        <strain evidence="1">CHS0354</strain>
        <tissue evidence="1">Mantle</tissue>
    </source>
</reference>
<dbReference type="AlphaFoldDB" id="A0AAE0S383"/>
<comment type="caution">
    <text evidence="1">The sequence shown here is derived from an EMBL/GenBank/DDBJ whole genome shotgun (WGS) entry which is preliminary data.</text>
</comment>
<accession>A0AAE0S383</accession>
<reference evidence="1" key="1">
    <citation type="journal article" date="2021" name="Genome Biol. Evol.">
        <title>A High-Quality Reference Genome for a Parasitic Bivalve with Doubly Uniparental Inheritance (Bivalvia: Unionida).</title>
        <authorList>
            <person name="Smith C.H."/>
        </authorList>
    </citation>
    <scope>NUCLEOTIDE SEQUENCE</scope>
    <source>
        <strain evidence="1">CHS0354</strain>
    </source>
</reference>
<sequence length="88" mass="10534">MLPRRISYLSTSVVILYYCLENECLFSMVYWENHNKKECTQQNSFDRYADRKLSWCIGNVSEPTLTYFYGDTRNNLQQLMMLFNGHVT</sequence>
<name>A0AAE0S383_9BIVA</name>
<reference evidence="1" key="3">
    <citation type="submission" date="2023-05" db="EMBL/GenBank/DDBJ databases">
        <authorList>
            <person name="Smith C.H."/>
        </authorList>
    </citation>
    <scope>NUCLEOTIDE SEQUENCE</scope>
    <source>
        <strain evidence="1">CHS0354</strain>
        <tissue evidence="1">Mantle</tissue>
    </source>
</reference>
<dbReference type="Proteomes" id="UP001195483">
    <property type="component" value="Unassembled WGS sequence"/>
</dbReference>
<keyword evidence="2" id="KW-1185">Reference proteome</keyword>
<protein>
    <submittedName>
        <fullName evidence="1">Uncharacterized protein</fullName>
    </submittedName>
</protein>
<proteinExistence type="predicted"/>